<accession>A0A242AZZ2</accession>
<keyword evidence="1" id="KW-0812">Transmembrane</keyword>
<dbReference type="Proteomes" id="UP000194885">
    <property type="component" value="Unassembled WGS sequence"/>
</dbReference>
<comment type="caution">
    <text evidence="2">The sequence shown here is derived from an EMBL/GenBank/DDBJ whole genome shotgun (WGS) entry which is preliminary data.</text>
</comment>
<keyword evidence="1" id="KW-0472">Membrane</keyword>
<protein>
    <submittedName>
        <fullName evidence="2">Uncharacterized protein</fullName>
    </submittedName>
</protein>
<evidence type="ECO:0000313" key="3">
    <source>
        <dbReference type="Proteomes" id="UP000194885"/>
    </source>
</evidence>
<name>A0A242AZZ2_ENTFC</name>
<evidence type="ECO:0000313" key="2">
    <source>
        <dbReference type="EMBL" id="OTN86641.1"/>
    </source>
</evidence>
<keyword evidence="1" id="KW-1133">Transmembrane helix</keyword>
<dbReference type="AlphaFoldDB" id="A0A242AZZ2"/>
<proteinExistence type="predicted"/>
<feature type="transmembrane region" description="Helical" evidence="1">
    <location>
        <begin position="14"/>
        <end position="35"/>
    </location>
</feature>
<organism evidence="2 3">
    <name type="scientific">Enterococcus faecium</name>
    <name type="common">Streptococcus faecium</name>
    <dbReference type="NCBI Taxonomy" id="1352"/>
    <lineage>
        <taxon>Bacteria</taxon>
        <taxon>Bacillati</taxon>
        <taxon>Bacillota</taxon>
        <taxon>Bacilli</taxon>
        <taxon>Lactobacillales</taxon>
        <taxon>Enterococcaceae</taxon>
        <taxon>Enterococcus</taxon>
    </lineage>
</organism>
<evidence type="ECO:0000256" key="1">
    <source>
        <dbReference type="SAM" id="Phobius"/>
    </source>
</evidence>
<gene>
    <name evidence="2" type="ORF">A5810_003011</name>
</gene>
<dbReference type="EMBL" id="NGKW01000017">
    <property type="protein sequence ID" value="OTN86641.1"/>
    <property type="molecule type" value="Genomic_DNA"/>
</dbReference>
<sequence length="38" mass="4496">MKKNNIWLKLGKSILVVIFFIVGFFVAKVIFSLFLQHR</sequence>
<reference evidence="2 3" key="1">
    <citation type="submission" date="2017-05" db="EMBL/GenBank/DDBJ databases">
        <title>The Genome Sequence of Enterococcus faecium 7H8_DIV0219.</title>
        <authorList>
            <consortium name="The Broad Institute Genomics Platform"/>
            <consortium name="The Broad Institute Genomic Center for Infectious Diseases"/>
            <person name="Earl A."/>
            <person name="Manson A."/>
            <person name="Schwartman J."/>
            <person name="Gilmore M."/>
            <person name="Abouelleil A."/>
            <person name="Cao P."/>
            <person name="Chapman S."/>
            <person name="Cusick C."/>
            <person name="Shea T."/>
            <person name="Young S."/>
            <person name="Neafsey D."/>
            <person name="Nusbaum C."/>
            <person name="Birren B."/>
        </authorList>
    </citation>
    <scope>NUCLEOTIDE SEQUENCE [LARGE SCALE GENOMIC DNA]</scope>
    <source>
        <strain evidence="2 3">7H8_DIV0219</strain>
    </source>
</reference>